<evidence type="ECO:0000256" key="3">
    <source>
        <dbReference type="SAM" id="Phobius"/>
    </source>
</evidence>
<name>A0A8H7SI15_9FUNG</name>
<keyword evidence="5" id="KW-1185">Reference proteome</keyword>
<dbReference type="Pfam" id="PF24681">
    <property type="entry name" value="Kelch_KLHDC2_KLHL20_DRC7"/>
    <property type="match status" value="1"/>
</dbReference>
<evidence type="ECO:0000256" key="2">
    <source>
        <dbReference type="ARBA" id="ARBA00022737"/>
    </source>
</evidence>
<protein>
    <recommendedName>
        <fullName evidence="6">Galactose oxidase</fullName>
    </recommendedName>
</protein>
<dbReference type="Gene3D" id="2.120.10.80">
    <property type="entry name" value="Kelch-type beta propeller"/>
    <property type="match status" value="2"/>
</dbReference>
<comment type="caution">
    <text evidence="4">The sequence shown here is derived from an EMBL/GenBank/DDBJ whole genome shotgun (WGS) entry which is preliminary data.</text>
</comment>
<keyword evidence="3" id="KW-0472">Membrane</keyword>
<evidence type="ECO:0000256" key="1">
    <source>
        <dbReference type="ARBA" id="ARBA00022441"/>
    </source>
</evidence>
<feature type="transmembrane region" description="Helical" evidence="3">
    <location>
        <begin position="678"/>
        <end position="698"/>
    </location>
</feature>
<gene>
    <name evidence="4" type="ORF">INT48_004025</name>
</gene>
<dbReference type="PANTHER" id="PTHR46093">
    <property type="entry name" value="ACYL-COA-BINDING DOMAIN-CONTAINING PROTEIN 5"/>
    <property type="match status" value="1"/>
</dbReference>
<dbReference type="OrthoDB" id="432528at2759"/>
<evidence type="ECO:0000313" key="5">
    <source>
        <dbReference type="Proteomes" id="UP000613177"/>
    </source>
</evidence>
<keyword evidence="3" id="KW-1133">Transmembrane helix</keyword>
<dbReference type="EMBL" id="JAEPRE010000219">
    <property type="protein sequence ID" value="KAG2230155.1"/>
    <property type="molecule type" value="Genomic_DNA"/>
</dbReference>
<organism evidence="4 5">
    <name type="scientific">Thamnidium elegans</name>
    <dbReference type="NCBI Taxonomy" id="101142"/>
    <lineage>
        <taxon>Eukaryota</taxon>
        <taxon>Fungi</taxon>
        <taxon>Fungi incertae sedis</taxon>
        <taxon>Mucoromycota</taxon>
        <taxon>Mucoromycotina</taxon>
        <taxon>Mucoromycetes</taxon>
        <taxon>Mucorales</taxon>
        <taxon>Mucorineae</taxon>
        <taxon>Mucoraceae</taxon>
        <taxon>Thamnidium</taxon>
    </lineage>
</organism>
<evidence type="ECO:0008006" key="6">
    <source>
        <dbReference type="Google" id="ProtNLM"/>
    </source>
</evidence>
<accession>A0A8H7SI15</accession>
<sequence>MNTIQQLNSTNRAIYGAATITLNNTIYVYGGFYNVAPWDKEALWTLSNSIDVLHQITTDPFASPAVIYHSLQSIDNKTMYSFGGHLTATDILNPPPKNKTESIRYYRFNFDQSSWTPLQKKNISVPAPLERFWHTTTQFDHLIYLYGGINITSNGFMDFWRYNPLFDTWVNLNQQQPARCGHTSTMTDDGRMIVLGGFDCTNSLFLSPKDKILYTLSTASIFNSQTTQWYDQPLTGNIPNTRTFHTAIKSNNMSIIICGGQDHKMEPFQRYMSDNQMTALLNLKTWQWVIPVSSIYQPFPSSFSISMLVNDTKMVYGLGLNSHTVYDAFYIFDIKQMNWVPNTMMPVIDAPYHSKLIEGHTTVSLNTMIALSVLSTLFVLFLVICWVLRRYRFRVMTSMKKTVWNPRAGEPLWAEISRLLFRFSFLTVFIIISTVLILQVQNSPIIYQTHRHESSEMMTPHIRFCFDGWLDQPSPVLQCTTDFGESCNQYLINITQQVNSHLDYHGTKLDCYLFSGGDDVKLGQNRLTSNGRLIQFYYYGMPSNKSVLYVEFYHPWHDPNIPVYYNNISSDEAYFDGWYDTNEHEKFVSSEKINLKTKNIYILDPTKSSQIGYKFERIERMDPTIWNYIGFKAQRDVLHKVETIKHQVEDIPLQDTFLGSLDVFATEKDIVVMREQRAFTVIHGIGIIGGIFGLMIGFQTNLFGYRPRSPWGIVHRWSIGLTRKSLLNGLRTRFSNHQVHIPMVQPVHRRFLEKDITDEIVTDESEEERMIRLEERLHVFEFLFQAYYIDDEIFRTLNGGTFNRHKKDAVTY</sequence>
<reference evidence="4" key="1">
    <citation type="submission" date="2021-01" db="EMBL/GenBank/DDBJ databases">
        <title>Metabolic potential, ecology and presence of endohyphal bacteria is reflected in genomic diversity of Mucoromycotina.</title>
        <authorList>
            <person name="Muszewska A."/>
            <person name="Okrasinska A."/>
            <person name="Steczkiewicz K."/>
            <person name="Drgas O."/>
            <person name="Orlowska M."/>
            <person name="Perlinska-Lenart U."/>
            <person name="Aleksandrzak-Piekarczyk T."/>
            <person name="Szatraj K."/>
            <person name="Zielenkiewicz U."/>
            <person name="Pilsyk S."/>
            <person name="Malc E."/>
            <person name="Mieczkowski P."/>
            <person name="Kruszewska J.S."/>
            <person name="Biernat P."/>
            <person name="Pawlowska J."/>
        </authorList>
    </citation>
    <scope>NUCLEOTIDE SEQUENCE</scope>
    <source>
        <strain evidence="4">WA0000018081</strain>
    </source>
</reference>
<dbReference type="PANTHER" id="PTHR46093:SF18">
    <property type="entry name" value="FIBRONECTIN TYPE-III DOMAIN-CONTAINING PROTEIN"/>
    <property type="match status" value="1"/>
</dbReference>
<dbReference type="AlphaFoldDB" id="A0A8H7SI15"/>
<evidence type="ECO:0000313" key="4">
    <source>
        <dbReference type="EMBL" id="KAG2230155.1"/>
    </source>
</evidence>
<keyword evidence="1" id="KW-0880">Kelch repeat</keyword>
<dbReference type="Proteomes" id="UP000613177">
    <property type="component" value="Unassembled WGS sequence"/>
</dbReference>
<feature type="transmembrane region" description="Helical" evidence="3">
    <location>
        <begin position="368"/>
        <end position="388"/>
    </location>
</feature>
<keyword evidence="3" id="KW-0812">Transmembrane</keyword>
<keyword evidence="2" id="KW-0677">Repeat</keyword>
<feature type="transmembrane region" description="Helical" evidence="3">
    <location>
        <begin position="419"/>
        <end position="438"/>
    </location>
</feature>
<proteinExistence type="predicted"/>
<dbReference type="SUPFAM" id="SSF117281">
    <property type="entry name" value="Kelch motif"/>
    <property type="match status" value="2"/>
</dbReference>
<dbReference type="InterPro" id="IPR015915">
    <property type="entry name" value="Kelch-typ_b-propeller"/>
</dbReference>